<feature type="compositionally biased region" description="Polar residues" evidence="5">
    <location>
        <begin position="1543"/>
        <end position="1556"/>
    </location>
</feature>
<dbReference type="CDD" id="cd15571">
    <property type="entry name" value="ePHD"/>
    <property type="match status" value="1"/>
</dbReference>
<dbReference type="InterPro" id="IPR001965">
    <property type="entry name" value="Znf_PHD"/>
</dbReference>
<feature type="region of interest" description="Disordered" evidence="5">
    <location>
        <begin position="43"/>
        <end position="75"/>
    </location>
</feature>
<evidence type="ECO:0000259" key="7">
    <source>
        <dbReference type="PROSITE" id="PS51805"/>
    </source>
</evidence>
<feature type="region of interest" description="Disordered" evidence="5">
    <location>
        <begin position="1348"/>
        <end position="1373"/>
    </location>
</feature>
<evidence type="ECO:0000256" key="2">
    <source>
        <dbReference type="ARBA" id="ARBA00022771"/>
    </source>
</evidence>
<reference evidence="8 9" key="1">
    <citation type="submission" date="2024-06" db="EMBL/GenBank/DDBJ databases">
        <authorList>
            <person name="Kraege A."/>
            <person name="Thomma B."/>
        </authorList>
    </citation>
    <scope>NUCLEOTIDE SEQUENCE [LARGE SCALE GENOMIC DNA]</scope>
</reference>
<evidence type="ECO:0000256" key="5">
    <source>
        <dbReference type="SAM" id="MobiDB-lite"/>
    </source>
</evidence>
<gene>
    <name evidence="8" type="primary">g13132</name>
    <name evidence="8" type="ORF">VP750_LOCUS11655</name>
</gene>
<proteinExistence type="predicted"/>
<dbReference type="Proteomes" id="UP001497392">
    <property type="component" value="Unassembled WGS sequence"/>
</dbReference>
<feature type="region of interest" description="Disordered" evidence="5">
    <location>
        <begin position="559"/>
        <end position="585"/>
    </location>
</feature>
<keyword evidence="2 4" id="KW-0863">Zinc-finger</keyword>
<feature type="region of interest" description="Disordered" evidence="5">
    <location>
        <begin position="1578"/>
        <end position="1601"/>
    </location>
</feature>
<name>A0ABP1GGQ5_9CHLO</name>
<dbReference type="InterPro" id="IPR034732">
    <property type="entry name" value="EPHD"/>
</dbReference>
<feature type="compositionally biased region" description="Basic and acidic residues" evidence="5">
    <location>
        <begin position="1470"/>
        <end position="1479"/>
    </location>
</feature>
<feature type="domain" description="PHD-type" evidence="7">
    <location>
        <begin position="1060"/>
        <end position="1174"/>
    </location>
</feature>
<dbReference type="Pfam" id="PF13831">
    <property type="entry name" value="PHD_2"/>
    <property type="match status" value="1"/>
</dbReference>
<accession>A0ABP1GGQ5</accession>
<feature type="region of interest" description="Disordered" evidence="5">
    <location>
        <begin position="917"/>
        <end position="951"/>
    </location>
</feature>
<feature type="region of interest" description="Disordered" evidence="5">
    <location>
        <begin position="461"/>
        <end position="534"/>
    </location>
</feature>
<protein>
    <submittedName>
        <fullName evidence="8">G13132 protein</fullName>
    </submittedName>
</protein>
<feature type="region of interest" description="Disordered" evidence="5">
    <location>
        <begin position="754"/>
        <end position="816"/>
    </location>
</feature>
<evidence type="ECO:0000256" key="3">
    <source>
        <dbReference type="ARBA" id="ARBA00022833"/>
    </source>
</evidence>
<dbReference type="SMART" id="SM00249">
    <property type="entry name" value="PHD"/>
    <property type="match status" value="2"/>
</dbReference>
<feature type="compositionally biased region" description="Polar residues" evidence="5">
    <location>
        <begin position="369"/>
        <end position="381"/>
    </location>
</feature>
<feature type="region of interest" description="Disordered" evidence="5">
    <location>
        <begin position="1469"/>
        <end position="1562"/>
    </location>
</feature>
<feature type="region of interest" description="Disordered" evidence="5">
    <location>
        <begin position="660"/>
        <end position="739"/>
    </location>
</feature>
<dbReference type="PANTHER" id="PTHR13793">
    <property type="entry name" value="PHD FINGER PROTEINS"/>
    <property type="match status" value="1"/>
</dbReference>
<organism evidence="8 9">
    <name type="scientific">Coccomyxa viridis</name>
    <dbReference type="NCBI Taxonomy" id="1274662"/>
    <lineage>
        <taxon>Eukaryota</taxon>
        <taxon>Viridiplantae</taxon>
        <taxon>Chlorophyta</taxon>
        <taxon>core chlorophytes</taxon>
        <taxon>Trebouxiophyceae</taxon>
        <taxon>Trebouxiophyceae incertae sedis</taxon>
        <taxon>Coccomyxaceae</taxon>
        <taxon>Coccomyxa</taxon>
    </lineage>
</organism>
<dbReference type="EMBL" id="CAXHTA020000021">
    <property type="protein sequence ID" value="CAL5229749.1"/>
    <property type="molecule type" value="Genomic_DNA"/>
</dbReference>
<comment type="caution">
    <text evidence="8">The sequence shown here is derived from an EMBL/GenBank/DDBJ whole genome shotgun (WGS) entry which is preliminary data.</text>
</comment>
<dbReference type="CDD" id="cd15492">
    <property type="entry name" value="PHD_BRPF_JADE_like"/>
    <property type="match status" value="1"/>
</dbReference>
<feature type="compositionally biased region" description="Pro residues" evidence="5">
    <location>
        <begin position="1355"/>
        <end position="1365"/>
    </location>
</feature>
<dbReference type="InterPro" id="IPR011011">
    <property type="entry name" value="Znf_FYVE_PHD"/>
</dbReference>
<dbReference type="Gene3D" id="3.30.40.10">
    <property type="entry name" value="Zinc/RING finger domain, C3HC4 (zinc finger)"/>
    <property type="match status" value="2"/>
</dbReference>
<evidence type="ECO:0000313" key="8">
    <source>
        <dbReference type="EMBL" id="CAL5229749.1"/>
    </source>
</evidence>
<feature type="compositionally biased region" description="Low complexity" evidence="5">
    <location>
        <begin position="562"/>
        <end position="581"/>
    </location>
</feature>
<evidence type="ECO:0000256" key="1">
    <source>
        <dbReference type="ARBA" id="ARBA00022723"/>
    </source>
</evidence>
<keyword evidence="9" id="KW-1185">Reference proteome</keyword>
<evidence type="ECO:0000313" key="9">
    <source>
        <dbReference type="Proteomes" id="UP001497392"/>
    </source>
</evidence>
<feature type="compositionally biased region" description="Low complexity" evidence="5">
    <location>
        <begin position="1428"/>
        <end position="1446"/>
    </location>
</feature>
<dbReference type="InterPro" id="IPR019787">
    <property type="entry name" value="Znf_PHD-finger"/>
</dbReference>
<feature type="region of interest" description="Disordered" evidence="5">
    <location>
        <begin position="1415"/>
        <end position="1448"/>
    </location>
</feature>
<feature type="compositionally biased region" description="Basic and acidic residues" evidence="5">
    <location>
        <begin position="44"/>
        <end position="57"/>
    </location>
</feature>
<feature type="compositionally biased region" description="Polar residues" evidence="5">
    <location>
        <begin position="498"/>
        <end position="514"/>
    </location>
</feature>
<dbReference type="PROSITE" id="PS01359">
    <property type="entry name" value="ZF_PHD_1"/>
    <property type="match status" value="1"/>
</dbReference>
<dbReference type="InterPro" id="IPR013083">
    <property type="entry name" value="Znf_RING/FYVE/PHD"/>
</dbReference>
<dbReference type="SUPFAM" id="SSF57903">
    <property type="entry name" value="FYVE/PHD zinc finger"/>
    <property type="match status" value="1"/>
</dbReference>
<keyword evidence="1" id="KW-0479">Metal-binding</keyword>
<dbReference type="PROSITE" id="PS51805">
    <property type="entry name" value="EPHD"/>
    <property type="match status" value="1"/>
</dbReference>
<feature type="domain" description="PHD-type" evidence="6">
    <location>
        <begin position="973"/>
        <end position="1023"/>
    </location>
</feature>
<feature type="compositionally biased region" description="Low complexity" evidence="5">
    <location>
        <begin position="518"/>
        <end position="534"/>
    </location>
</feature>
<dbReference type="InterPro" id="IPR019786">
    <property type="entry name" value="Zinc_finger_PHD-type_CS"/>
</dbReference>
<dbReference type="PANTHER" id="PTHR13793:SF107">
    <property type="entry name" value="BROMODOMAIN-CONTAINING PROTEIN HOMOLOG"/>
    <property type="match status" value="1"/>
</dbReference>
<sequence length="1601" mass="168245">METLESVLAAHQDVFDVAKGSLAGLPEKRGGLPLTFTEATAYIQHKEDDKRRREAKKDRQKQRSGPPVVETIPGLIPGPPDTSPFWLVTEGYFRDVTQEDVAALLPTFASPLEDPILRIPPIGRHYGAHSDFELAALPPSALQRSARPPAHAPLLKDRVSELKAQAAAQARPRSARLPCCLCEMPAAARHSPVLGTTNAVPLRDSEAGTPGEVATSMALDDTQRKSRRLVAKAEKQAETTQFEDEHATSSDGQLGTSCLLQSCSAEDVALLTSQAVALLSSSVDEAAEEMGLQAAELVQAIGSQAPNGDLTPLSEMLRSALHPWLRRKAVDVLPQRAPLPIPQPALDAPQEAPESSRQDGSSLAIEAAPQQQSMTEQQSVAGAQVGSKQDAQLDQSAAGAAAAQTRGQVPDELQRAELLDAGVNSERPAAADNQQSSLQAGADLPRMPAEGLALRDQPTLALPLPQSPASAGGGVKVDPSQPAVRDSLQGAGQEAPSGPTQNDSAAVQTVTPSDVKSESAPAAAAPSAQQQSLEPADGQLAGLPAEQQPAGIGQLALQAGDEAPASSAPAESASQPAKQQPESSEAAFSCLPCSVTSMTPDQAAKLGTWVSWQDALRAAPAAAQAAAADDEALHPYTRRLLACPPSQGGMPMSGINTPTGVTPSVSGEDGSALTASRDRADGDVQSAHTPRHPFSFAALPSHLSTGGDSAAAHDLPGTGTSVGGQEGGPTPKDEQFKTEPLEGFHGDATQMAERTASGSLTGPSHSQGMLHTGAWQPGGAASGKKQGEQGSRGPKRGLAKGGPERHEARQRGQTALAVQGAIAAGPHEGSLEEQWEQLASAGPDLAAAPDDEVLAEILAVQAELLQQVAVNRSRLRGVVDALLRDMPAQREAAKDREEGIEFARQYHNKLKALKRGAKREKREAAARDALKEAQAAMPTSPRQAANRMRGTTPTRVWQGEMVDMLASRKGEEEALCAICADGTSVEPNVIVFCERCDMAVHQLCYGIEQIPSGEWLCWPCRLHEESLRAAGVPQKEIRPPRWEMHSSTEGRRVLEGGSLAADCLLCPIRQGAFRHTVDTHEWVHQVCAMWTPDVRVRRGPELDVVEGVSGILPERWGALCSVCGSSRGVVLRCSAGHCTLPFHALCGRNAGFYLAARGEPGQKAMYRAYCALHSEAQRRKDLELAAEGGAMKKKDGKKVAKEEAAQQAALRALANREAHWDTLERARLELESLRMLLERVGRREKVKKQREAPQPALPSYLLTANLMQALCALLRGALGDAAGSGDPSLTAQTLAYSLLEFPETLSCFVLASWEAMKLRAANPVPGWQACLEAEALPPISARLAARQGQPLGSTPAPPPPPPQQPPSAFSGAAQAPAFGHLSSAPKTLPGQHLNAAAKQSTGSLLHLPGLSTLLNEGLPGPSSNSMQDPLDSLPLDSGSLPPVLDPGGQLAPFTALQLPLVPSSGIAVQEEGRHGERGDQSGAGGAQPQGVKAPMSEAPPSKAAPKRKRSGAAADPQKGKKAKKGEAKAPEVEDASMELPESSPGTRSRSLRTSGEQVDRNCLMTSTEAAAANSRMPKGFKYVPLPSTRKSARPGSAKGAR</sequence>
<evidence type="ECO:0000256" key="4">
    <source>
        <dbReference type="PROSITE-ProRule" id="PRU00146"/>
    </source>
</evidence>
<keyword evidence="3" id="KW-0862">Zinc</keyword>
<dbReference type="Pfam" id="PF13832">
    <property type="entry name" value="zf-HC5HC2H_2"/>
    <property type="match status" value="1"/>
</dbReference>
<feature type="region of interest" description="Disordered" evidence="5">
    <location>
        <begin position="338"/>
        <end position="408"/>
    </location>
</feature>
<feature type="compositionally biased region" description="Low complexity" evidence="5">
    <location>
        <begin position="389"/>
        <end position="404"/>
    </location>
</feature>
<dbReference type="InterPro" id="IPR050701">
    <property type="entry name" value="Histone_Mod_Regulator"/>
</dbReference>
<dbReference type="PROSITE" id="PS50016">
    <property type="entry name" value="ZF_PHD_2"/>
    <property type="match status" value="1"/>
</dbReference>
<evidence type="ECO:0000259" key="6">
    <source>
        <dbReference type="PROSITE" id="PS50016"/>
    </source>
</evidence>
<feature type="compositionally biased region" description="Basic and acidic residues" evidence="5">
    <location>
        <begin position="920"/>
        <end position="931"/>
    </location>
</feature>
<feature type="compositionally biased region" description="Polar residues" evidence="5">
    <location>
        <begin position="756"/>
        <end position="769"/>
    </location>
</feature>